<gene>
    <name evidence="4" type="ORF">XH94_19120</name>
</gene>
<accession>A0A4Q0SI79</accession>
<evidence type="ECO:0000313" key="5">
    <source>
        <dbReference type="Proteomes" id="UP000290565"/>
    </source>
</evidence>
<evidence type="ECO:0000256" key="1">
    <source>
        <dbReference type="SAM" id="Coils"/>
    </source>
</evidence>
<keyword evidence="3" id="KW-0472">Membrane</keyword>
<dbReference type="EMBL" id="LBJM01000054">
    <property type="protein sequence ID" value="RXH39303.1"/>
    <property type="molecule type" value="Genomic_DNA"/>
</dbReference>
<feature type="region of interest" description="Disordered" evidence="2">
    <location>
        <begin position="158"/>
        <end position="181"/>
    </location>
</feature>
<proteinExistence type="predicted"/>
<name>A0A4Q0SI79_9BRAD</name>
<dbReference type="Proteomes" id="UP000290565">
    <property type="component" value="Unassembled WGS sequence"/>
</dbReference>
<sequence>MGQPDQPMGRDPFHTAAHRPVERHLAENQKAEPRAEQSDKGPIVHPAQEASAASSAHFGSVRGVSASVTAYTDWMKRGRQIWHEHLQRGQLPEGPTGSMGNIERWLLGLLSVVVLVGCVCATIVFTQVKSLKVEIATLQREIIALKLRVARLDQIATANEAREKPSSEPPKPPPETRPDQASLILSREEIQLIRDYIKPAPVAGSVTESIKVGDPVSGETIPFPSPITEKVRKLLGARFTIRSGVIVITRNGSHYADAVIGSN</sequence>
<feature type="transmembrane region" description="Helical" evidence="3">
    <location>
        <begin position="105"/>
        <end position="125"/>
    </location>
</feature>
<feature type="region of interest" description="Disordered" evidence="2">
    <location>
        <begin position="1"/>
        <end position="49"/>
    </location>
</feature>
<organism evidence="4 5">
    <name type="scientific">Bradyrhizobium zhanjiangense</name>
    <dbReference type="NCBI Taxonomy" id="1325107"/>
    <lineage>
        <taxon>Bacteria</taxon>
        <taxon>Pseudomonadati</taxon>
        <taxon>Pseudomonadota</taxon>
        <taxon>Alphaproteobacteria</taxon>
        <taxon>Hyphomicrobiales</taxon>
        <taxon>Nitrobacteraceae</taxon>
        <taxon>Bradyrhizobium</taxon>
    </lineage>
</organism>
<comment type="caution">
    <text evidence="4">The sequence shown here is derived from an EMBL/GenBank/DDBJ whole genome shotgun (WGS) entry which is preliminary data.</text>
</comment>
<feature type="compositionally biased region" description="Basic and acidic residues" evidence="2">
    <location>
        <begin position="19"/>
        <end position="39"/>
    </location>
</feature>
<reference evidence="4 5" key="1">
    <citation type="submission" date="2015-04" db="EMBL/GenBank/DDBJ databases">
        <title>Comparative genomics of rhizobia nodulating Arachis hypogaea in China.</title>
        <authorList>
            <person name="Li Y."/>
        </authorList>
    </citation>
    <scope>NUCLEOTIDE SEQUENCE [LARGE SCALE GENOMIC DNA]</scope>
    <source>
        <strain evidence="4 5">CCBAU 51787</strain>
    </source>
</reference>
<keyword evidence="1" id="KW-0175">Coiled coil</keyword>
<keyword evidence="3" id="KW-0812">Transmembrane</keyword>
<evidence type="ECO:0000256" key="2">
    <source>
        <dbReference type="SAM" id="MobiDB-lite"/>
    </source>
</evidence>
<evidence type="ECO:0000313" key="4">
    <source>
        <dbReference type="EMBL" id="RXH39303.1"/>
    </source>
</evidence>
<dbReference type="AlphaFoldDB" id="A0A4Q0SI79"/>
<evidence type="ECO:0000256" key="3">
    <source>
        <dbReference type="SAM" id="Phobius"/>
    </source>
</evidence>
<keyword evidence="3" id="KW-1133">Transmembrane helix</keyword>
<protein>
    <submittedName>
        <fullName evidence="4">Uncharacterized protein</fullName>
    </submittedName>
</protein>
<feature type="coiled-coil region" evidence="1">
    <location>
        <begin position="128"/>
        <end position="155"/>
    </location>
</feature>